<evidence type="ECO:0000313" key="2">
    <source>
        <dbReference type="WBParaSite" id="PS1159_v2.g7588.t1"/>
    </source>
</evidence>
<evidence type="ECO:0000313" key="1">
    <source>
        <dbReference type="Proteomes" id="UP000887580"/>
    </source>
</evidence>
<accession>A0AC35GQ92</accession>
<dbReference type="Proteomes" id="UP000887580">
    <property type="component" value="Unplaced"/>
</dbReference>
<reference evidence="2" key="1">
    <citation type="submission" date="2022-11" db="UniProtKB">
        <authorList>
            <consortium name="WormBaseParasite"/>
        </authorList>
    </citation>
    <scope>IDENTIFICATION</scope>
</reference>
<organism evidence="1 2">
    <name type="scientific">Panagrolaimus sp. PS1159</name>
    <dbReference type="NCBI Taxonomy" id="55785"/>
    <lineage>
        <taxon>Eukaryota</taxon>
        <taxon>Metazoa</taxon>
        <taxon>Ecdysozoa</taxon>
        <taxon>Nematoda</taxon>
        <taxon>Chromadorea</taxon>
        <taxon>Rhabditida</taxon>
        <taxon>Tylenchina</taxon>
        <taxon>Panagrolaimomorpha</taxon>
        <taxon>Panagrolaimoidea</taxon>
        <taxon>Panagrolaimidae</taxon>
        <taxon>Panagrolaimus</taxon>
    </lineage>
</organism>
<sequence length="1252" mass="142271">MGNSHSSTPKLTKNSALRSPPVTPIRSLCGNNSRSKNKIVDAINATPIKKNNFNPFIKEEKEGNEVVEDSLLLEEDKENNGRISRERSLVGTPKTKNKLKNANIFTPQTQKDRQQRIERKHSDLSNSSNPAIEGEEAMPFALYESDDSDCIIKRKPKKRTIIKVIDSEEESDSSATLDEEDDIIKSEDDEEEKELDNSFIVDDLEEGNNFIESNGNSSSDESFVPENDQSIVIDETMTEASPPRRRINPHRRRKTNPHYLKGTGSNQEDTITILSSQDNSIPRIIISSEEEKSDSSATLNEEDDILKSEDEEEESDNSFIIDDEEEENNFIESQKQQNEGSSSDELFVPNENIDKLMPKSRLPAPRRRRGNPHVSRRSRRRKANTQYLKGTGSNQDPITILPSQDDSIPPIIISSEEESDSSATLDEEDDIMESEEEEEGTDNSFIEDDMNETRVQINSSDESFECDESIAIDESIVKRVPKKKAVATNGSGSNRDPIVISAFEEDKPCSSKSLQKQKAKNSAVANNNSCIIIGDSDNENTNAYTRTRSTLHNNNRSNTANSSMPDIIELDSFNSNEKRLYVGKMSDKRKEKIAAVTEEVIQQIHGSLDSMPENVITETPEDLTTDLMLHQKHGLTWMKWRENQKLNRGGILADDMGLGKTLSMISLIVSQKCDRKNSVEVKEKLKADMEKHFSSEKNIYPGYCTLVVAPASVIYQWEKEIKDRVKIGKLKVYVFHGPQRERNPRRLAKNDIVITTYNTISSELADDKSLQSSGELDIDDFIVDDVKWYSKKKKGSKKVISKSNKKSVLSQIGWERIILDEAHNIKNRKSLMSKGCCQLHAFKRWALTGTPIHNELWDFYSLIKFLRISPFSDQGYWKVHMSDMTGRVARERLNTLVKSILLRRTKQQICSVTKQPLVNLKPRTFELIEIQLEGVEEKCYQQMMEASKQKVTELINHQSQQQQFNIHRHRAITTSAASIKNPFISGNRKLEVEDNFQMMSCLLVLLLRLRQACVHMALTKQAVDINAFKVDGGEYENVEEDYSEFERTFGDISLTAEAMIAKENKEIDKIFEPSYASGKLKVLLQKVDHVIENGDKCVIVSQWTSMLEIVERHLKKKKLRLTEINGKIATKDRQERIDFFNQKDGGAQIMLLSLTAGGVGLNLVGGNHLFLLDLHWNPALEQQAFDRIYRVGQTKDVFIHKLICKNTVEQRVLEMQESKVQLAASVLEGAAKKMNKLTVNDLKYLFGLSKER</sequence>
<protein>
    <submittedName>
        <fullName evidence="2">Transcription termination factor 2</fullName>
    </submittedName>
</protein>
<proteinExistence type="predicted"/>
<name>A0AC35GQ92_9BILA</name>
<dbReference type="WBParaSite" id="PS1159_v2.g7588.t1">
    <property type="protein sequence ID" value="PS1159_v2.g7588.t1"/>
    <property type="gene ID" value="PS1159_v2.g7588"/>
</dbReference>